<feature type="domain" description="FAM234A/B beta-propeller" evidence="7">
    <location>
        <begin position="71"/>
        <end position="322"/>
    </location>
</feature>
<evidence type="ECO:0000256" key="2">
    <source>
        <dbReference type="ARBA" id="ARBA00022692"/>
    </source>
</evidence>
<comment type="caution">
    <text evidence="8">The sequence shown here is derived from an EMBL/GenBank/DDBJ whole genome shotgun (WGS) entry which is preliminary data.</text>
</comment>
<sequence length="322" mass="35398">MSDSADANCAEAEPLKGQHEEEETDRSSGCGCTGKTGVAKLSGWRTAMLLLSLFICLSVVFAFSFILPCPTELVFFSGKTGEVIGSSKDVGVAPGQVRSHMQFSTSSKAQYILLHTDRGLYAMSLAWLVIRANLTSNLEEDKSWKQRANEQGLITLYNSSSDPLQSVLRVRGGYSSSSRSLLLHTQSTVMLFDTNKLGVTWTSNASNLISTPSFGNFNTDEDPDVVLEEDQGNNTKRVVILDGQTGGVLWKVIMPFNSDDPQPATILTLNSFSVFMLWGESHTHDNHTSLEGEQHSSYLLHPLHETVLLERRNSAQNIITFQ</sequence>
<dbReference type="Proteomes" id="UP000727407">
    <property type="component" value="Unassembled WGS sequence"/>
</dbReference>
<evidence type="ECO:0000313" key="8">
    <source>
        <dbReference type="EMBL" id="KAF5889367.1"/>
    </source>
</evidence>
<evidence type="ECO:0000256" key="4">
    <source>
        <dbReference type="ARBA" id="ARBA00023136"/>
    </source>
</evidence>
<organism evidence="8 9">
    <name type="scientific">Clarias magur</name>
    <name type="common">Asian catfish</name>
    <name type="synonym">Macropteronotus magur</name>
    <dbReference type="NCBI Taxonomy" id="1594786"/>
    <lineage>
        <taxon>Eukaryota</taxon>
        <taxon>Metazoa</taxon>
        <taxon>Chordata</taxon>
        <taxon>Craniata</taxon>
        <taxon>Vertebrata</taxon>
        <taxon>Euteleostomi</taxon>
        <taxon>Actinopterygii</taxon>
        <taxon>Neopterygii</taxon>
        <taxon>Teleostei</taxon>
        <taxon>Ostariophysi</taxon>
        <taxon>Siluriformes</taxon>
        <taxon>Clariidae</taxon>
        <taxon>Clarias</taxon>
    </lineage>
</organism>
<dbReference type="PANTHER" id="PTHR21419">
    <property type="match status" value="1"/>
</dbReference>
<dbReference type="AlphaFoldDB" id="A0A8J4WSR2"/>
<dbReference type="PANTHER" id="PTHR21419:SF7">
    <property type="entry name" value="PROTEIN FAM234A"/>
    <property type="match status" value="1"/>
</dbReference>
<keyword evidence="9" id="KW-1185">Reference proteome</keyword>
<dbReference type="Pfam" id="PF23727">
    <property type="entry name" value="Beta-prop_FAM234A_B"/>
    <property type="match status" value="1"/>
</dbReference>
<evidence type="ECO:0000256" key="5">
    <source>
        <dbReference type="SAM" id="MobiDB-lite"/>
    </source>
</evidence>
<dbReference type="InterPro" id="IPR055409">
    <property type="entry name" value="Beta-prop_FAM234A_B"/>
</dbReference>
<comment type="subcellular location">
    <subcellularLocation>
        <location evidence="1">Membrane</location>
        <topology evidence="1">Single-pass membrane protein</topology>
    </subcellularLocation>
</comment>
<keyword evidence="4 6" id="KW-0472">Membrane</keyword>
<evidence type="ECO:0000256" key="6">
    <source>
        <dbReference type="SAM" id="Phobius"/>
    </source>
</evidence>
<feature type="transmembrane region" description="Helical" evidence="6">
    <location>
        <begin position="47"/>
        <end position="67"/>
    </location>
</feature>
<dbReference type="GO" id="GO:0016020">
    <property type="term" value="C:membrane"/>
    <property type="evidence" value="ECO:0007669"/>
    <property type="project" value="UniProtKB-SubCell"/>
</dbReference>
<gene>
    <name evidence="8" type="primary">fam234a</name>
    <name evidence="8" type="ORF">DAT39_020933</name>
</gene>
<evidence type="ECO:0000256" key="3">
    <source>
        <dbReference type="ARBA" id="ARBA00022989"/>
    </source>
</evidence>
<feature type="non-terminal residue" evidence="8">
    <location>
        <position position="1"/>
    </location>
</feature>
<dbReference type="EMBL" id="QNUK01000821">
    <property type="protein sequence ID" value="KAF5889367.1"/>
    <property type="molecule type" value="Genomic_DNA"/>
</dbReference>
<name>A0A8J4WSR2_CLAMG</name>
<keyword evidence="3 6" id="KW-1133">Transmembrane helix</keyword>
<protein>
    <submittedName>
        <fullName evidence="8">Protein FAM</fullName>
    </submittedName>
</protein>
<proteinExistence type="predicted"/>
<evidence type="ECO:0000259" key="7">
    <source>
        <dbReference type="Pfam" id="PF23727"/>
    </source>
</evidence>
<evidence type="ECO:0000256" key="1">
    <source>
        <dbReference type="ARBA" id="ARBA00004167"/>
    </source>
</evidence>
<keyword evidence="2 6" id="KW-0812">Transmembrane</keyword>
<reference evidence="8" key="1">
    <citation type="submission" date="2020-07" db="EMBL/GenBank/DDBJ databases">
        <title>Clarias magur genome sequencing, assembly and annotation.</title>
        <authorList>
            <person name="Kushwaha B."/>
            <person name="Kumar R."/>
            <person name="Das P."/>
            <person name="Joshi C.G."/>
            <person name="Kumar D."/>
            <person name="Nagpure N.S."/>
            <person name="Pandey M."/>
            <person name="Agarwal S."/>
            <person name="Srivastava S."/>
            <person name="Singh M."/>
            <person name="Sahoo L."/>
            <person name="Jayasankar P."/>
            <person name="Meher P.K."/>
            <person name="Koringa P.G."/>
            <person name="Iquebal M.A."/>
            <person name="Das S.P."/>
            <person name="Bit A."/>
            <person name="Patnaik S."/>
            <person name="Patel N."/>
            <person name="Shah T.M."/>
            <person name="Hinsu A."/>
            <person name="Jena J.K."/>
        </authorList>
    </citation>
    <scope>NUCLEOTIDE SEQUENCE</scope>
    <source>
        <strain evidence="8">CIFAMagur01</strain>
        <tissue evidence="8">Testis</tissue>
    </source>
</reference>
<evidence type="ECO:0000313" key="9">
    <source>
        <dbReference type="Proteomes" id="UP000727407"/>
    </source>
</evidence>
<dbReference type="InterPro" id="IPR045232">
    <property type="entry name" value="FAM234"/>
</dbReference>
<accession>A0A8J4WSR2</accession>
<dbReference type="OrthoDB" id="6364780at2759"/>
<feature type="region of interest" description="Disordered" evidence="5">
    <location>
        <begin position="1"/>
        <end position="30"/>
    </location>
</feature>